<reference evidence="3 4" key="1">
    <citation type="submission" date="2009-11" db="EMBL/GenBank/DDBJ databases">
        <title>Annotation of Allomyces macrogynus ATCC 38327.</title>
        <authorList>
            <consortium name="The Broad Institute Genome Sequencing Platform"/>
            <person name="Russ C."/>
            <person name="Cuomo C."/>
            <person name="Burger G."/>
            <person name="Gray M.W."/>
            <person name="Holland P.W.H."/>
            <person name="King N."/>
            <person name="Lang F.B.F."/>
            <person name="Roger A.J."/>
            <person name="Ruiz-Trillo I."/>
            <person name="Young S.K."/>
            <person name="Zeng Q."/>
            <person name="Gargeya S."/>
            <person name="Fitzgerald M."/>
            <person name="Haas B."/>
            <person name="Abouelleil A."/>
            <person name="Alvarado L."/>
            <person name="Arachchi H.M."/>
            <person name="Berlin A."/>
            <person name="Chapman S.B."/>
            <person name="Gearin G."/>
            <person name="Goldberg J."/>
            <person name="Griggs A."/>
            <person name="Gujja S."/>
            <person name="Hansen M."/>
            <person name="Heiman D."/>
            <person name="Howarth C."/>
            <person name="Larimer J."/>
            <person name="Lui A."/>
            <person name="MacDonald P.J.P."/>
            <person name="McCowen C."/>
            <person name="Montmayeur A."/>
            <person name="Murphy C."/>
            <person name="Neiman D."/>
            <person name="Pearson M."/>
            <person name="Priest M."/>
            <person name="Roberts A."/>
            <person name="Saif S."/>
            <person name="Shea T."/>
            <person name="Sisk P."/>
            <person name="Stolte C."/>
            <person name="Sykes S."/>
            <person name="Wortman J."/>
            <person name="Nusbaum C."/>
            <person name="Birren B."/>
        </authorList>
    </citation>
    <scope>NUCLEOTIDE SEQUENCE [LARGE SCALE GENOMIC DNA]</scope>
    <source>
        <strain evidence="3 4">ATCC 38327</strain>
    </source>
</reference>
<dbReference type="PROSITE" id="PS51885">
    <property type="entry name" value="NEPRILYSIN"/>
    <property type="match status" value="1"/>
</dbReference>
<dbReference type="GO" id="GO:0005886">
    <property type="term" value="C:plasma membrane"/>
    <property type="evidence" value="ECO:0007669"/>
    <property type="project" value="TreeGrafter"/>
</dbReference>
<dbReference type="Proteomes" id="UP000054350">
    <property type="component" value="Unassembled WGS sequence"/>
</dbReference>
<reference evidence="4" key="2">
    <citation type="submission" date="2009-11" db="EMBL/GenBank/DDBJ databases">
        <title>The Genome Sequence of Allomyces macrogynus strain ATCC 38327.</title>
        <authorList>
            <consortium name="The Broad Institute Genome Sequencing Platform"/>
            <person name="Russ C."/>
            <person name="Cuomo C."/>
            <person name="Shea T."/>
            <person name="Young S.K."/>
            <person name="Zeng Q."/>
            <person name="Koehrsen M."/>
            <person name="Haas B."/>
            <person name="Borodovsky M."/>
            <person name="Guigo R."/>
            <person name="Alvarado L."/>
            <person name="Berlin A."/>
            <person name="Borenstein D."/>
            <person name="Chen Z."/>
            <person name="Engels R."/>
            <person name="Freedman E."/>
            <person name="Gellesch M."/>
            <person name="Goldberg J."/>
            <person name="Griggs A."/>
            <person name="Gujja S."/>
            <person name="Heiman D."/>
            <person name="Hepburn T."/>
            <person name="Howarth C."/>
            <person name="Jen D."/>
            <person name="Larson L."/>
            <person name="Lewis B."/>
            <person name="Mehta T."/>
            <person name="Park D."/>
            <person name="Pearson M."/>
            <person name="Roberts A."/>
            <person name="Saif S."/>
            <person name="Shenoy N."/>
            <person name="Sisk P."/>
            <person name="Stolte C."/>
            <person name="Sykes S."/>
            <person name="Walk T."/>
            <person name="White J."/>
            <person name="Yandava C."/>
            <person name="Burger G."/>
            <person name="Gray M.W."/>
            <person name="Holland P.W.H."/>
            <person name="King N."/>
            <person name="Lang F.B.F."/>
            <person name="Roger A.J."/>
            <person name="Ruiz-Trillo I."/>
            <person name="Lander E."/>
            <person name="Nusbaum C."/>
        </authorList>
    </citation>
    <scope>NUCLEOTIDE SEQUENCE [LARGE SCALE GENOMIC DNA]</scope>
    <source>
        <strain evidence="4">ATCC 38327</strain>
    </source>
</reference>
<dbReference type="GO" id="GO:0016485">
    <property type="term" value="P:protein processing"/>
    <property type="evidence" value="ECO:0007669"/>
    <property type="project" value="TreeGrafter"/>
</dbReference>
<dbReference type="PANTHER" id="PTHR11733">
    <property type="entry name" value="ZINC METALLOPROTEASE FAMILY M13 NEPRILYSIN-RELATED"/>
    <property type="match status" value="1"/>
</dbReference>
<gene>
    <name evidence="3" type="ORF">AMAG_02956</name>
</gene>
<dbReference type="VEuPathDB" id="FungiDB:AMAG_02956"/>
<sequence>MNVTQLHDKYAPLTVKREDHFGNMVRAAGVQVDESWQKLPKPTDYKSWEMTPQMVNAYYSPTHNEIVFPAGILQPPFFFPGDVPDAVSYGAIGMVAGHELAHAFDQHGRLYDSQGRLIDWWSEKVAAEFDKRAQCFVEHYGNFSIVDPQGRKLHVNGKLTLGENLADAGGIAQSWRAWKARKSRDVRLPGMPATTPEQQFFLAFAQIWCGKAKPEYSLNLIRTDPHSPSWVRVNAGVQDAPQFAKAFKCPVGSKMNPAHKCEMW</sequence>
<evidence type="ECO:0000313" key="4">
    <source>
        <dbReference type="Proteomes" id="UP000054350"/>
    </source>
</evidence>
<dbReference type="OrthoDB" id="6475849at2759"/>
<evidence type="ECO:0000256" key="1">
    <source>
        <dbReference type="ARBA" id="ARBA00007357"/>
    </source>
</evidence>
<dbReference type="AlphaFoldDB" id="A0A0L0S3T4"/>
<dbReference type="SUPFAM" id="SSF55486">
    <property type="entry name" value="Metalloproteases ('zincins'), catalytic domain"/>
    <property type="match status" value="1"/>
</dbReference>
<feature type="domain" description="Peptidase M13 C-terminal" evidence="2">
    <location>
        <begin position="56"/>
        <end position="262"/>
    </location>
</feature>
<dbReference type="CDD" id="cd08662">
    <property type="entry name" value="M13"/>
    <property type="match status" value="1"/>
</dbReference>
<dbReference type="GO" id="GO:0004222">
    <property type="term" value="F:metalloendopeptidase activity"/>
    <property type="evidence" value="ECO:0007669"/>
    <property type="project" value="InterPro"/>
</dbReference>
<dbReference type="InterPro" id="IPR024079">
    <property type="entry name" value="MetalloPept_cat_dom_sf"/>
</dbReference>
<comment type="similarity">
    <text evidence="1">Belongs to the peptidase M13 family.</text>
</comment>
<dbReference type="eggNOG" id="KOG3624">
    <property type="taxonomic scope" value="Eukaryota"/>
</dbReference>
<accession>A0A0L0S3T4</accession>
<dbReference type="InterPro" id="IPR000718">
    <property type="entry name" value="Peptidase_M13"/>
</dbReference>
<proteinExistence type="inferred from homology"/>
<dbReference type="EMBL" id="GG745331">
    <property type="protein sequence ID" value="KNE57218.1"/>
    <property type="molecule type" value="Genomic_DNA"/>
</dbReference>
<name>A0A0L0S3T4_ALLM3</name>
<dbReference type="Gene3D" id="3.40.390.10">
    <property type="entry name" value="Collagenase (Catalytic Domain)"/>
    <property type="match status" value="1"/>
</dbReference>
<dbReference type="STRING" id="578462.A0A0L0S3T4"/>
<dbReference type="PRINTS" id="PR00786">
    <property type="entry name" value="NEPRILYSIN"/>
</dbReference>
<evidence type="ECO:0000259" key="2">
    <source>
        <dbReference type="Pfam" id="PF01431"/>
    </source>
</evidence>
<dbReference type="Pfam" id="PF01431">
    <property type="entry name" value="Peptidase_M13"/>
    <property type="match status" value="1"/>
</dbReference>
<evidence type="ECO:0000313" key="3">
    <source>
        <dbReference type="EMBL" id="KNE57218.1"/>
    </source>
</evidence>
<dbReference type="PANTHER" id="PTHR11733:SF167">
    <property type="entry name" value="FI17812P1-RELATED"/>
    <property type="match status" value="1"/>
</dbReference>
<keyword evidence="4" id="KW-1185">Reference proteome</keyword>
<dbReference type="OMA" id="NESEAMY"/>
<dbReference type="InterPro" id="IPR018497">
    <property type="entry name" value="Peptidase_M13_C"/>
</dbReference>
<organism evidence="3 4">
    <name type="scientific">Allomyces macrogynus (strain ATCC 38327)</name>
    <name type="common">Allomyces javanicus var. macrogynus</name>
    <dbReference type="NCBI Taxonomy" id="578462"/>
    <lineage>
        <taxon>Eukaryota</taxon>
        <taxon>Fungi</taxon>
        <taxon>Fungi incertae sedis</taxon>
        <taxon>Blastocladiomycota</taxon>
        <taxon>Blastocladiomycetes</taxon>
        <taxon>Blastocladiales</taxon>
        <taxon>Blastocladiaceae</taxon>
        <taxon>Allomyces</taxon>
    </lineage>
</organism>
<protein>
    <recommendedName>
        <fullName evidence="2">Peptidase M13 C-terminal domain-containing protein</fullName>
    </recommendedName>
</protein>